<evidence type="ECO:0000313" key="3">
    <source>
        <dbReference type="Proteomes" id="UP000030101"/>
    </source>
</evidence>
<dbReference type="EMBL" id="JQZV01000013">
    <property type="protein sequence ID" value="KGN91960.1"/>
    <property type="molecule type" value="Genomic_DNA"/>
</dbReference>
<evidence type="ECO:0000313" key="2">
    <source>
        <dbReference type="EMBL" id="KGN91960.1"/>
    </source>
</evidence>
<comment type="caution">
    <text evidence="2">The sequence shown here is derived from an EMBL/GenBank/DDBJ whole genome shotgun (WGS) entry which is preliminary data.</text>
</comment>
<feature type="region of interest" description="Disordered" evidence="1">
    <location>
        <begin position="1"/>
        <end position="32"/>
    </location>
</feature>
<gene>
    <name evidence="2" type="ORF">HQ43_07865</name>
</gene>
<dbReference type="Proteomes" id="UP000030101">
    <property type="component" value="Unassembled WGS sequence"/>
</dbReference>
<proteinExistence type="predicted"/>
<reference evidence="2 3" key="1">
    <citation type="submission" date="2014-08" db="EMBL/GenBank/DDBJ databases">
        <title>Porphyromonas canoris strain:OH2762 Genome sequencing.</title>
        <authorList>
            <person name="Wallis C."/>
            <person name="Deusch O."/>
            <person name="O'Flynn C."/>
            <person name="Davis I."/>
            <person name="Jospin G."/>
            <person name="Darling A.E."/>
            <person name="Coil D.A."/>
            <person name="Alexiev A."/>
            <person name="Horsfall A."/>
            <person name="Kirkwood N."/>
            <person name="Harris S."/>
            <person name="Eisen J.A."/>
        </authorList>
    </citation>
    <scope>NUCLEOTIDE SEQUENCE [LARGE SCALE GENOMIC DNA]</scope>
    <source>
        <strain evidence="3">COT-108 OH2762</strain>
    </source>
</reference>
<evidence type="ECO:0000256" key="1">
    <source>
        <dbReference type="SAM" id="MobiDB-lite"/>
    </source>
</evidence>
<name>A0ABR4XJU4_9PORP</name>
<organism evidence="2 3">
    <name type="scientific">Porphyromonas canoris</name>
    <dbReference type="NCBI Taxonomy" id="36875"/>
    <lineage>
        <taxon>Bacteria</taxon>
        <taxon>Pseudomonadati</taxon>
        <taxon>Bacteroidota</taxon>
        <taxon>Bacteroidia</taxon>
        <taxon>Bacteroidales</taxon>
        <taxon>Porphyromonadaceae</taxon>
        <taxon>Porphyromonas</taxon>
    </lineage>
</organism>
<accession>A0ABR4XJU4</accession>
<sequence length="67" mass="7814">MEQPVNPIKETSKPVQEKTAKAQKRREKEQSGSATYNLCFFTNFAYRRIFSIRTDAKTTDKRHGYGK</sequence>
<keyword evidence="3" id="KW-1185">Reference proteome</keyword>
<feature type="compositionally biased region" description="Basic and acidic residues" evidence="1">
    <location>
        <begin position="10"/>
        <end position="30"/>
    </location>
</feature>
<protein>
    <submittedName>
        <fullName evidence="2">Uncharacterized protein</fullName>
    </submittedName>
</protein>